<dbReference type="AlphaFoldDB" id="A0A5C5UN31"/>
<evidence type="ECO:0000313" key="2">
    <source>
        <dbReference type="EMBL" id="TWT26840.1"/>
    </source>
</evidence>
<keyword evidence="1" id="KW-1133">Transmembrane helix</keyword>
<gene>
    <name evidence="2" type="ORF">FRX94_04360</name>
</gene>
<dbReference type="Proteomes" id="UP000320791">
    <property type="component" value="Unassembled WGS sequence"/>
</dbReference>
<accession>A0A5C5UN31</accession>
<feature type="transmembrane region" description="Helical" evidence="1">
    <location>
        <begin position="12"/>
        <end position="31"/>
    </location>
</feature>
<evidence type="ECO:0000256" key="1">
    <source>
        <dbReference type="SAM" id="Phobius"/>
    </source>
</evidence>
<keyword evidence="1" id="KW-0472">Membrane</keyword>
<protein>
    <recommendedName>
        <fullName evidence="4">PH domain-containing protein</fullName>
    </recommendedName>
</protein>
<comment type="caution">
    <text evidence="2">The sequence shown here is derived from an EMBL/GenBank/DDBJ whole genome shotgun (WGS) entry which is preliminary data.</text>
</comment>
<dbReference type="OrthoDB" id="4413216at2"/>
<reference evidence="2 3" key="1">
    <citation type="submission" date="2019-08" db="EMBL/GenBank/DDBJ databases">
        <authorList>
            <person name="Lei W."/>
        </authorList>
    </citation>
    <scope>NUCLEOTIDE SEQUENCE [LARGE SCALE GENOMIC DNA]</scope>
    <source>
        <strain evidence="2 3">CCUG 58627</strain>
    </source>
</reference>
<dbReference type="EMBL" id="VOHM01000006">
    <property type="protein sequence ID" value="TWT26840.1"/>
    <property type="molecule type" value="Genomic_DNA"/>
</dbReference>
<keyword evidence="3" id="KW-1185">Reference proteome</keyword>
<name>A0A5C5UN31_9CORY</name>
<evidence type="ECO:0008006" key="4">
    <source>
        <dbReference type="Google" id="ProtNLM"/>
    </source>
</evidence>
<evidence type="ECO:0000313" key="3">
    <source>
        <dbReference type="Proteomes" id="UP000320791"/>
    </source>
</evidence>
<feature type="transmembrane region" description="Helical" evidence="1">
    <location>
        <begin position="43"/>
        <end position="63"/>
    </location>
</feature>
<dbReference type="RefSeq" id="WP_146323904.1">
    <property type="nucleotide sequence ID" value="NZ_BAABLR010000005.1"/>
</dbReference>
<organism evidence="2 3">
    <name type="scientific">Corynebacterium canis</name>
    <dbReference type="NCBI Taxonomy" id="679663"/>
    <lineage>
        <taxon>Bacteria</taxon>
        <taxon>Bacillati</taxon>
        <taxon>Actinomycetota</taxon>
        <taxon>Actinomycetes</taxon>
        <taxon>Mycobacteriales</taxon>
        <taxon>Corynebacteriaceae</taxon>
        <taxon>Corynebacterium</taxon>
    </lineage>
</organism>
<proteinExistence type="predicted"/>
<sequence length="139" mass="15958">MTYVDVTSPLRSMALPVLELLALTGLFWIGVGYLDRDVYGEGYWWRNLVVLAWALCVLWRFVLPLIKQRRRRFVVTDTEIRMRNAGLFSRTVTIPLPAVRGAGRYRNMITLHTRSGPVYVEGVPKAKKITDTINQLAYS</sequence>
<keyword evidence="1" id="KW-0812">Transmembrane</keyword>